<keyword evidence="7 19" id="KW-0732">Signal</keyword>
<keyword evidence="23" id="KW-1185">Reference proteome</keyword>
<feature type="signal peptide" evidence="19">
    <location>
        <begin position="1"/>
        <end position="30"/>
    </location>
</feature>
<dbReference type="Gene3D" id="1.10.510.10">
    <property type="entry name" value="Transferase(Phosphotransferase) domain 1"/>
    <property type="match status" value="1"/>
</dbReference>
<dbReference type="SUPFAM" id="SSF56112">
    <property type="entry name" value="Protein kinase-like (PK-like)"/>
    <property type="match status" value="1"/>
</dbReference>
<gene>
    <name evidence="22" type="ORF">LUZ61_010778</name>
</gene>
<evidence type="ECO:0000256" key="1">
    <source>
        <dbReference type="ARBA" id="ARBA00004479"/>
    </source>
</evidence>
<keyword evidence="9 17" id="KW-0547">Nucleotide-binding</keyword>
<protein>
    <submittedName>
        <fullName evidence="22">Uncharacterized protein</fullName>
    </submittedName>
</protein>
<dbReference type="InterPro" id="IPR017441">
    <property type="entry name" value="Protein_kinase_ATP_BS"/>
</dbReference>
<evidence type="ECO:0000256" key="3">
    <source>
        <dbReference type="ARBA" id="ARBA00022536"/>
    </source>
</evidence>
<evidence type="ECO:0000256" key="19">
    <source>
        <dbReference type="SAM" id="SignalP"/>
    </source>
</evidence>
<keyword evidence="3 16" id="KW-0245">EGF-like domain</keyword>
<keyword evidence="8" id="KW-0677">Repeat</keyword>
<keyword evidence="12 18" id="KW-1133">Transmembrane helix</keyword>
<dbReference type="InterPro" id="IPR001881">
    <property type="entry name" value="EGF-like_Ca-bd_dom"/>
</dbReference>
<dbReference type="InterPro" id="IPR000719">
    <property type="entry name" value="Prot_kinase_dom"/>
</dbReference>
<organism evidence="22 23">
    <name type="scientific">Rhynchospora tenuis</name>
    <dbReference type="NCBI Taxonomy" id="198213"/>
    <lineage>
        <taxon>Eukaryota</taxon>
        <taxon>Viridiplantae</taxon>
        <taxon>Streptophyta</taxon>
        <taxon>Embryophyta</taxon>
        <taxon>Tracheophyta</taxon>
        <taxon>Spermatophyta</taxon>
        <taxon>Magnoliopsida</taxon>
        <taxon>Liliopsida</taxon>
        <taxon>Poales</taxon>
        <taxon>Cyperaceae</taxon>
        <taxon>Cyperoideae</taxon>
        <taxon>Rhynchosporeae</taxon>
        <taxon>Rhynchospora</taxon>
    </lineage>
</organism>
<keyword evidence="6 18" id="KW-0812">Transmembrane</keyword>
<dbReference type="FunFam" id="1.10.510.10:FF:000084">
    <property type="entry name" value="Wall-associated receptor kinase 2"/>
    <property type="match status" value="1"/>
</dbReference>
<proteinExistence type="predicted"/>
<evidence type="ECO:0000256" key="9">
    <source>
        <dbReference type="ARBA" id="ARBA00022741"/>
    </source>
</evidence>
<keyword evidence="10" id="KW-0418">Kinase</keyword>
<dbReference type="GO" id="GO:0005886">
    <property type="term" value="C:plasma membrane"/>
    <property type="evidence" value="ECO:0007669"/>
    <property type="project" value="TreeGrafter"/>
</dbReference>
<dbReference type="PANTHER" id="PTHR27005:SF168">
    <property type="entry name" value="WALL-ASSOCIATED RECEPTOR KINASE 17"/>
    <property type="match status" value="1"/>
</dbReference>
<evidence type="ECO:0000256" key="11">
    <source>
        <dbReference type="ARBA" id="ARBA00022840"/>
    </source>
</evidence>
<evidence type="ECO:0000256" key="18">
    <source>
        <dbReference type="SAM" id="Phobius"/>
    </source>
</evidence>
<dbReference type="InterPro" id="IPR011009">
    <property type="entry name" value="Kinase-like_dom_sf"/>
</dbReference>
<evidence type="ECO:0000256" key="16">
    <source>
        <dbReference type="PROSITE-ProRule" id="PRU00076"/>
    </source>
</evidence>
<comment type="caution">
    <text evidence="16">Lacks conserved residue(s) required for the propagation of feature annotation.</text>
</comment>
<keyword evidence="14" id="KW-1015">Disulfide bond</keyword>
<dbReference type="PROSITE" id="PS00010">
    <property type="entry name" value="ASX_HYDROXYL"/>
    <property type="match status" value="1"/>
</dbReference>
<evidence type="ECO:0000256" key="6">
    <source>
        <dbReference type="ARBA" id="ARBA00022692"/>
    </source>
</evidence>
<dbReference type="GO" id="GO:0005524">
    <property type="term" value="F:ATP binding"/>
    <property type="evidence" value="ECO:0007669"/>
    <property type="project" value="UniProtKB-UniRule"/>
</dbReference>
<sequence>MHCQSSLRKKAMHHLWLSTSLLLLICFTSATIPLNSLAPEAASSTDQTSNCTPVPYPFGAPGIALPGFEVACTGTTTKQRTKYLPNGGAMTQQLSPSLQLPSGTYLIQNISLQGQVRIFTGPIYQQCNRTEMLTHGTGWLNLTGTPFTLSRNYTNFVVIGCDDVVTMETVDQDGNNGKGGCVAFCSNSSSRIDGSCSGFGCCQMPLPGPGGLKSFDLSLYKIQNMELNGIKNCSVAFFTTPDEFYFKIAYFNNKDYFNDRVGGHVVILDWAIRDQPCAEAKKDVISFACKKNSYCYDSPSGVGYLCNCSQGYEGNPYVLPGCIDVNECQHPETNPCTGHCINTIGSFMCACPSGMTGDGRKDGSGCKKAFPLNVVLGVCLGLVFILAMAILYYYSRLQKRKLVQMRSVFFRQNGGWILQQRLASQGIDSTSRIFTEEELQKATENYSENRILGRGGYGTVYKGVLSNQQVVAIKRSKLIDESQVEQFINEITILSQINHRNVVRLLGCCLETQVPLLVYEFISNGTLFEHIHNQNVFPWEDSLRISKETAHAIAYLHSAASFPIIHRDIKSSNILLDENYTAKVSDFGASRSVPFDCTHVTTLVQGTLGYLDPEYFHTSQLTEKSDVYSFGVVLAELITGQMPISFDRPEDLRNLATYFTSLVDEGRLVRAIKPHTLMEAKLDELHFVAHLARRCLNVKGEERPAMKEVALELEGLRKAVKKRANDGKITERERFVQEIGSTSSISEVSETSRQYSLDTELLSTIQHPR</sequence>
<keyword evidence="2" id="KW-0723">Serine/threonine-protein kinase</keyword>
<dbReference type="Pfam" id="PF07645">
    <property type="entry name" value="EGF_CA"/>
    <property type="match status" value="1"/>
</dbReference>
<keyword evidence="11 17" id="KW-0067">ATP-binding</keyword>
<evidence type="ECO:0000256" key="13">
    <source>
        <dbReference type="ARBA" id="ARBA00023136"/>
    </source>
</evidence>
<evidence type="ECO:0000256" key="7">
    <source>
        <dbReference type="ARBA" id="ARBA00022729"/>
    </source>
</evidence>
<dbReference type="Pfam" id="PF00069">
    <property type="entry name" value="Pkinase"/>
    <property type="match status" value="1"/>
</dbReference>
<dbReference type="InterPro" id="IPR000742">
    <property type="entry name" value="EGF"/>
</dbReference>
<keyword evidence="4" id="KW-0597">Phosphoprotein</keyword>
<dbReference type="Proteomes" id="UP001210211">
    <property type="component" value="Unassembled WGS sequence"/>
</dbReference>
<dbReference type="GO" id="GO:0005509">
    <property type="term" value="F:calcium ion binding"/>
    <property type="evidence" value="ECO:0007669"/>
    <property type="project" value="InterPro"/>
</dbReference>
<evidence type="ECO:0000313" key="23">
    <source>
        <dbReference type="Proteomes" id="UP001210211"/>
    </source>
</evidence>
<dbReference type="PROSITE" id="PS50026">
    <property type="entry name" value="EGF_3"/>
    <property type="match status" value="1"/>
</dbReference>
<dbReference type="InterPro" id="IPR018097">
    <property type="entry name" value="EGF_Ca-bd_CS"/>
</dbReference>
<keyword evidence="5" id="KW-0808">Transferase</keyword>
<evidence type="ECO:0000256" key="8">
    <source>
        <dbReference type="ARBA" id="ARBA00022737"/>
    </source>
</evidence>
<feature type="transmembrane region" description="Helical" evidence="18">
    <location>
        <begin position="370"/>
        <end position="394"/>
    </location>
</feature>
<dbReference type="SMART" id="SM00181">
    <property type="entry name" value="EGF"/>
    <property type="match status" value="2"/>
</dbReference>
<evidence type="ECO:0000313" key="22">
    <source>
        <dbReference type="EMBL" id="KAJ3707073.1"/>
    </source>
</evidence>
<dbReference type="PANTHER" id="PTHR27005">
    <property type="entry name" value="WALL-ASSOCIATED RECEPTOR KINASE-LIKE 21"/>
    <property type="match status" value="1"/>
</dbReference>
<comment type="caution">
    <text evidence="22">The sequence shown here is derived from an EMBL/GenBank/DDBJ whole genome shotgun (WGS) entry which is preliminary data.</text>
</comment>
<dbReference type="PROSITE" id="PS01187">
    <property type="entry name" value="EGF_CA"/>
    <property type="match status" value="1"/>
</dbReference>
<dbReference type="PROSITE" id="PS00107">
    <property type="entry name" value="PROTEIN_KINASE_ATP"/>
    <property type="match status" value="1"/>
</dbReference>
<feature type="chain" id="PRO_5042085374" evidence="19">
    <location>
        <begin position="31"/>
        <end position="769"/>
    </location>
</feature>
<dbReference type="PROSITE" id="PS50011">
    <property type="entry name" value="PROTEIN_KINASE_DOM"/>
    <property type="match status" value="1"/>
</dbReference>
<dbReference type="FunFam" id="2.10.25.10:FF:000038">
    <property type="entry name" value="Fibrillin 2"/>
    <property type="match status" value="1"/>
</dbReference>
<evidence type="ECO:0000259" key="20">
    <source>
        <dbReference type="PROSITE" id="PS50011"/>
    </source>
</evidence>
<evidence type="ECO:0000259" key="21">
    <source>
        <dbReference type="PROSITE" id="PS50026"/>
    </source>
</evidence>
<evidence type="ECO:0000256" key="4">
    <source>
        <dbReference type="ARBA" id="ARBA00022553"/>
    </source>
</evidence>
<evidence type="ECO:0000256" key="14">
    <source>
        <dbReference type="ARBA" id="ARBA00023157"/>
    </source>
</evidence>
<reference evidence="22 23" key="1">
    <citation type="journal article" date="2022" name="Cell">
        <title>Repeat-based holocentromeres influence genome architecture and karyotype evolution.</title>
        <authorList>
            <person name="Hofstatter P.G."/>
            <person name="Thangavel G."/>
            <person name="Lux T."/>
            <person name="Neumann P."/>
            <person name="Vondrak T."/>
            <person name="Novak P."/>
            <person name="Zhang M."/>
            <person name="Costa L."/>
            <person name="Castellani M."/>
            <person name="Scott A."/>
            <person name="Toegelov H."/>
            <person name="Fuchs J."/>
            <person name="Mata-Sucre Y."/>
            <person name="Dias Y."/>
            <person name="Vanzela A.L.L."/>
            <person name="Huettel B."/>
            <person name="Almeida C.C.S."/>
            <person name="Simkova H."/>
            <person name="Souza G."/>
            <person name="Pedrosa-Harand A."/>
            <person name="Macas J."/>
            <person name="Mayer K.F.X."/>
            <person name="Houben A."/>
            <person name="Marques A."/>
        </authorList>
    </citation>
    <scope>NUCLEOTIDE SEQUENCE [LARGE SCALE GENOMIC DNA]</scope>
    <source>
        <strain evidence="22">RhyTen1mFocal</strain>
    </source>
</reference>
<dbReference type="AlphaFoldDB" id="A0AAD5ZZY7"/>
<comment type="subcellular location">
    <subcellularLocation>
        <location evidence="1">Membrane</location>
        <topology evidence="1">Single-pass type I membrane protein</topology>
    </subcellularLocation>
</comment>
<dbReference type="InterPro" id="IPR045274">
    <property type="entry name" value="WAK-like"/>
</dbReference>
<evidence type="ECO:0000256" key="12">
    <source>
        <dbReference type="ARBA" id="ARBA00022989"/>
    </source>
</evidence>
<dbReference type="SMART" id="SM00179">
    <property type="entry name" value="EGF_CA"/>
    <property type="match status" value="1"/>
</dbReference>
<evidence type="ECO:0000256" key="5">
    <source>
        <dbReference type="ARBA" id="ARBA00022679"/>
    </source>
</evidence>
<evidence type="ECO:0000256" key="10">
    <source>
        <dbReference type="ARBA" id="ARBA00022777"/>
    </source>
</evidence>
<dbReference type="GO" id="GO:0007166">
    <property type="term" value="P:cell surface receptor signaling pathway"/>
    <property type="evidence" value="ECO:0007669"/>
    <property type="project" value="InterPro"/>
</dbReference>
<dbReference type="SMART" id="SM00220">
    <property type="entry name" value="S_TKc"/>
    <property type="match status" value="1"/>
</dbReference>
<dbReference type="InterPro" id="IPR049883">
    <property type="entry name" value="NOTCH1_EGF-like"/>
</dbReference>
<dbReference type="InterPro" id="IPR000152">
    <property type="entry name" value="EGF-type_Asp/Asn_hydroxyl_site"/>
</dbReference>
<dbReference type="GO" id="GO:0004674">
    <property type="term" value="F:protein serine/threonine kinase activity"/>
    <property type="evidence" value="ECO:0007669"/>
    <property type="project" value="UniProtKB-KW"/>
</dbReference>
<evidence type="ECO:0000256" key="17">
    <source>
        <dbReference type="PROSITE-ProRule" id="PRU10141"/>
    </source>
</evidence>
<feature type="binding site" evidence="17">
    <location>
        <position position="474"/>
    </location>
    <ligand>
        <name>ATP</name>
        <dbReference type="ChEBI" id="CHEBI:30616"/>
    </ligand>
</feature>
<dbReference type="InterPro" id="IPR008271">
    <property type="entry name" value="Ser/Thr_kinase_AS"/>
</dbReference>
<dbReference type="SUPFAM" id="SSF57196">
    <property type="entry name" value="EGF/Laminin"/>
    <property type="match status" value="1"/>
</dbReference>
<dbReference type="Gene3D" id="2.10.25.10">
    <property type="entry name" value="Laminin"/>
    <property type="match status" value="1"/>
</dbReference>
<feature type="domain" description="EGF-like" evidence="21">
    <location>
        <begin position="324"/>
        <end position="358"/>
    </location>
</feature>
<dbReference type="Gene3D" id="3.30.200.20">
    <property type="entry name" value="Phosphorylase Kinase, domain 1"/>
    <property type="match status" value="1"/>
</dbReference>
<name>A0AAD5ZZY7_9POAL</name>
<dbReference type="FunFam" id="3.30.200.20:FF:000043">
    <property type="entry name" value="Wall-associated receptor kinase 2"/>
    <property type="match status" value="1"/>
</dbReference>
<evidence type="ECO:0000256" key="15">
    <source>
        <dbReference type="ARBA" id="ARBA00058961"/>
    </source>
</evidence>
<accession>A0AAD5ZZY7</accession>
<dbReference type="CDD" id="cd00054">
    <property type="entry name" value="EGF_CA"/>
    <property type="match status" value="1"/>
</dbReference>
<feature type="domain" description="Protein kinase" evidence="20">
    <location>
        <begin position="446"/>
        <end position="716"/>
    </location>
</feature>
<comment type="function">
    <text evidence="15">Serine/threonine-protein kinase that may function as a signaling receptor of extracellular matrix component. Binding to pectin may have significance in the control of cell expansion, morphogenesis and development.</text>
</comment>
<dbReference type="CDD" id="cd14066">
    <property type="entry name" value="STKc_IRAK"/>
    <property type="match status" value="1"/>
</dbReference>
<evidence type="ECO:0000256" key="2">
    <source>
        <dbReference type="ARBA" id="ARBA00022527"/>
    </source>
</evidence>
<dbReference type="PROSITE" id="PS00108">
    <property type="entry name" value="PROTEIN_KINASE_ST"/>
    <property type="match status" value="1"/>
</dbReference>
<keyword evidence="13 18" id="KW-0472">Membrane</keyword>
<dbReference type="EMBL" id="JAMRDG010000001">
    <property type="protein sequence ID" value="KAJ3707073.1"/>
    <property type="molecule type" value="Genomic_DNA"/>
</dbReference>